<gene>
    <name evidence="1" type="ORF">S01H1_68103</name>
</gene>
<evidence type="ECO:0000313" key="1">
    <source>
        <dbReference type="EMBL" id="GAG29756.1"/>
    </source>
</evidence>
<dbReference type="EMBL" id="BARS01045152">
    <property type="protein sequence ID" value="GAG29756.1"/>
    <property type="molecule type" value="Genomic_DNA"/>
</dbReference>
<sequence length="50" mass="6074">MGTKKQTIDWLFPQVRKRVLSFLLMSPEKRRYLRHTAPENRDSPPFMIEK</sequence>
<comment type="caution">
    <text evidence="1">The sequence shown here is derived from an EMBL/GenBank/DDBJ whole genome shotgun (WGS) entry which is preliminary data.</text>
</comment>
<organism evidence="1">
    <name type="scientific">marine sediment metagenome</name>
    <dbReference type="NCBI Taxonomy" id="412755"/>
    <lineage>
        <taxon>unclassified sequences</taxon>
        <taxon>metagenomes</taxon>
        <taxon>ecological metagenomes</taxon>
    </lineage>
</organism>
<reference evidence="1" key="1">
    <citation type="journal article" date="2014" name="Front. Microbiol.">
        <title>High frequency of phylogenetically diverse reductive dehalogenase-homologous genes in deep subseafloor sedimentary metagenomes.</title>
        <authorList>
            <person name="Kawai M."/>
            <person name="Futagami T."/>
            <person name="Toyoda A."/>
            <person name="Takaki Y."/>
            <person name="Nishi S."/>
            <person name="Hori S."/>
            <person name="Arai W."/>
            <person name="Tsubouchi T."/>
            <person name="Morono Y."/>
            <person name="Uchiyama I."/>
            <person name="Ito T."/>
            <person name="Fujiyama A."/>
            <person name="Inagaki F."/>
            <person name="Takami H."/>
        </authorList>
    </citation>
    <scope>NUCLEOTIDE SEQUENCE</scope>
    <source>
        <strain evidence="1">Expedition CK06-06</strain>
    </source>
</reference>
<proteinExistence type="predicted"/>
<name>X0XYD2_9ZZZZ</name>
<protein>
    <submittedName>
        <fullName evidence="1">Uncharacterized protein</fullName>
    </submittedName>
</protein>
<accession>X0XYD2</accession>
<dbReference type="AlphaFoldDB" id="X0XYD2"/>